<gene>
    <name evidence="1" type="ORF">NCTC13032_02177</name>
</gene>
<accession>A0A4U9HN46</accession>
<dbReference type="Proteomes" id="UP000310719">
    <property type="component" value="Chromosome"/>
</dbReference>
<organism evidence="1 2">
    <name type="scientific">Leclercia adecarboxylata</name>
    <dbReference type="NCBI Taxonomy" id="83655"/>
    <lineage>
        <taxon>Bacteria</taxon>
        <taxon>Pseudomonadati</taxon>
        <taxon>Pseudomonadota</taxon>
        <taxon>Gammaproteobacteria</taxon>
        <taxon>Enterobacterales</taxon>
        <taxon>Enterobacteriaceae</taxon>
        <taxon>Leclercia</taxon>
    </lineage>
</organism>
<protein>
    <submittedName>
        <fullName evidence="1">Uncharacterized protein</fullName>
    </submittedName>
</protein>
<reference evidence="1 2" key="1">
    <citation type="submission" date="2019-05" db="EMBL/GenBank/DDBJ databases">
        <authorList>
            <consortium name="Pathogen Informatics"/>
        </authorList>
    </citation>
    <scope>NUCLEOTIDE SEQUENCE [LARGE SCALE GENOMIC DNA]</scope>
    <source>
        <strain evidence="1 2">NCTC13032</strain>
    </source>
</reference>
<name>A0A4U9HN46_9ENTR</name>
<dbReference type="EMBL" id="LR590464">
    <property type="protein sequence ID" value="VTP65738.1"/>
    <property type="molecule type" value="Genomic_DNA"/>
</dbReference>
<sequence length="118" mass="12629">MINTVIPSCCSTAEPDITRGLSNTIDEVMQSISRAADEAMAKVQQTLDLKARELQKEQVAEGAAPANLAAGQRGSEADAGPFTGVQSWLIWTRIRCVTATPLLCQACEGPSRRRGKRG</sequence>
<proteinExistence type="predicted"/>
<evidence type="ECO:0000313" key="2">
    <source>
        <dbReference type="Proteomes" id="UP000310719"/>
    </source>
</evidence>
<evidence type="ECO:0000313" key="1">
    <source>
        <dbReference type="EMBL" id="VTP65738.1"/>
    </source>
</evidence>
<dbReference type="AlphaFoldDB" id="A0A4U9HN46"/>